<evidence type="ECO:0000256" key="4">
    <source>
        <dbReference type="PROSITE-ProRule" id="PRU00284"/>
    </source>
</evidence>
<dbReference type="GO" id="GO:0005886">
    <property type="term" value="C:plasma membrane"/>
    <property type="evidence" value="ECO:0007669"/>
    <property type="project" value="TreeGrafter"/>
</dbReference>
<feature type="domain" description="HAMP" evidence="7">
    <location>
        <begin position="205"/>
        <end position="257"/>
    </location>
</feature>
<keyword evidence="5" id="KW-1133">Transmembrane helix</keyword>
<dbReference type="SMART" id="SM00304">
    <property type="entry name" value="HAMP"/>
    <property type="match status" value="1"/>
</dbReference>
<dbReference type="CDD" id="cd06225">
    <property type="entry name" value="HAMP"/>
    <property type="match status" value="1"/>
</dbReference>
<protein>
    <submittedName>
        <fullName evidence="8">HAMP domain-containing protein</fullName>
    </submittedName>
</protein>
<dbReference type="Pfam" id="PF00015">
    <property type="entry name" value="MCPsignal"/>
    <property type="match status" value="1"/>
</dbReference>
<keyword evidence="5" id="KW-0812">Transmembrane</keyword>
<evidence type="ECO:0000259" key="6">
    <source>
        <dbReference type="PROSITE" id="PS50111"/>
    </source>
</evidence>
<dbReference type="GO" id="GO:0006935">
    <property type="term" value="P:chemotaxis"/>
    <property type="evidence" value="ECO:0007669"/>
    <property type="project" value="TreeGrafter"/>
</dbReference>
<accession>A0A7Y2K392</accession>
<proteinExistence type="inferred from homology"/>
<dbReference type="Proteomes" id="UP000533905">
    <property type="component" value="Unassembled WGS sequence"/>
</dbReference>
<dbReference type="PANTHER" id="PTHR43531">
    <property type="entry name" value="PROTEIN ICFG"/>
    <property type="match status" value="1"/>
</dbReference>
<sequence>MKLSRKLPLGFAAVTLVVASAGFFGMSQMNHAVDTYNAAVVQSTHAQRVEGLLSHFRLQTQEWKNTLLRGKDEEQRTKYWSAFQKNEGELAKDVKDLAAAMPAGEVRELLARFGQAHQKMGEGYRRGFADFTAAEFDAGAGDKAVKGMDRAPAELLVKAHEAMAKQTAETVVAAEAVGKRATLLSYMLMLLGAIAAVVAGVLVSRSITRPLGEAVEAAQSVASGDLRTVIEVRTDDETGQLLQALKDMTGSLQNIVAQVRGGAETIAVASDEIARGNLDLSTRTEHQAGAIEETASSMEEITATVQQNAANALQANQLAISACDVAARGGHMVEQVVGTMASISESSRKIVDIISVIDGIAFQTNILALNAAVEAARAGEQGRGFAVVAGEVRNLAQRSATAAREIKGLINDSVARVDAGNRLVGETGATMGEIVTSVRRVMDIIGEISTASAEQGAGIAQVNMAVSEMDTATQQNAALVEEAAAAAESLREQTLALNQVVSVFKLEDAREARKIAPASRPRLIA</sequence>
<evidence type="ECO:0000256" key="5">
    <source>
        <dbReference type="SAM" id="Phobius"/>
    </source>
</evidence>
<keyword evidence="4" id="KW-0807">Transducer</keyword>
<keyword evidence="5" id="KW-0472">Membrane</keyword>
<organism evidence="8 9">
    <name type="scientific">Telluria aromaticivorans</name>
    <dbReference type="NCBI Taxonomy" id="2725995"/>
    <lineage>
        <taxon>Bacteria</taxon>
        <taxon>Pseudomonadati</taxon>
        <taxon>Pseudomonadota</taxon>
        <taxon>Betaproteobacteria</taxon>
        <taxon>Burkholderiales</taxon>
        <taxon>Oxalobacteraceae</taxon>
        <taxon>Telluria group</taxon>
        <taxon>Telluria</taxon>
    </lineage>
</organism>
<dbReference type="AlphaFoldDB" id="A0A7Y2K392"/>
<dbReference type="PANTHER" id="PTHR43531:SF14">
    <property type="entry name" value="METHYL-ACCEPTING CHEMOTAXIS PROTEIN I-RELATED"/>
    <property type="match status" value="1"/>
</dbReference>
<evidence type="ECO:0000256" key="1">
    <source>
        <dbReference type="ARBA" id="ARBA00004370"/>
    </source>
</evidence>
<keyword evidence="2" id="KW-0488">Methylation</keyword>
<dbReference type="InterPro" id="IPR003660">
    <property type="entry name" value="HAMP_dom"/>
</dbReference>
<evidence type="ECO:0000256" key="2">
    <source>
        <dbReference type="ARBA" id="ARBA00022481"/>
    </source>
</evidence>
<dbReference type="RefSeq" id="WP_171087789.1">
    <property type="nucleotide sequence ID" value="NZ_JABAIV010000009.1"/>
</dbReference>
<dbReference type="InterPro" id="IPR004089">
    <property type="entry name" value="MCPsignal_dom"/>
</dbReference>
<reference evidence="8 9" key="1">
    <citation type="submission" date="2020-04" db="EMBL/GenBank/DDBJ databases">
        <title>Massilia sp. nov., a cold adapted bacteria isolated from Arctic soil.</title>
        <authorList>
            <person name="Son J."/>
            <person name="Ka J.-O."/>
        </authorList>
    </citation>
    <scope>NUCLEOTIDE SEQUENCE [LARGE SCALE GENOMIC DNA]</scope>
    <source>
        <strain evidence="8 9">ML15P13</strain>
    </source>
</reference>
<feature type="transmembrane region" description="Helical" evidence="5">
    <location>
        <begin position="183"/>
        <end position="203"/>
    </location>
</feature>
<gene>
    <name evidence="8" type="ORF">HGB41_20070</name>
</gene>
<dbReference type="InterPro" id="IPR051310">
    <property type="entry name" value="MCP_chemotaxis"/>
</dbReference>
<evidence type="ECO:0000256" key="3">
    <source>
        <dbReference type="ARBA" id="ARBA00029447"/>
    </source>
</evidence>
<keyword evidence="9" id="KW-1185">Reference proteome</keyword>
<dbReference type="Gene3D" id="1.10.287.950">
    <property type="entry name" value="Methyl-accepting chemotaxis protein"/>
    <property type="match status" value="1"/>
</dbReference>
<name>A0A7Y2K392_9BURK</name>
<dbReference type="EMBL" id="JABAIV010000009">
    <property type="protein sequence ID" value="NNG25285.1"/>
    <property type="molecule type" value="Genomic_DNA"/>
</dbReference>
<dbReference type="PROSITE" id="PS50885">
    <property type="entry name" value="HAMP"/>
    <property type="match status" value="1"/>
</dbReference>
<evidence type="ECO:0000313" key="8">
    <source>
        <dbReference type="EMBL" id="NNG25285.1"/>
    </source>
</evidence>
<dbReference type="GO" id="GO:0007165">
    <property type="term" value="P:signal transduction"/>
    <property type="evidence" value="ECO:0007669"/>
    <property type="project" value="UniProtKB-KW"/>
</dbReference>
<dbReference type="FunFam" id="1.10.287.950:FF:000001">
    <property type="entry name" value="Methyl-accepting chemotaxis sensory transducer"/>
    <property type="match status" value="1"/>
</dbReference>
<feature type="domain" description="Methyl-accepting transducer" evidence="6">
    <location>
        <begin position="262"/>
        <end position="491"/>
    </location>
</feature>
<dbReference type="SMART" id="SM00283">
    <property type="entry name" value="MA"/>
    <property type="match status" value="1"/>
</dbReference>
<comment type="caution">
    <text evidence="8">The sequence shown here is derived from an EMBL/GenBank/DDBJ whole genome shotgun (WGS) entry which is preliminary data.</text>
</comment>
<dbReference type="Pfam" id="PF00672">
    <property type="entry name" value="HAMP"/>
    <property type="match status" value="1"/>
</dbReference>
<evidence type="ECO:0000313" key="9">
    <source>
        <dbReference type="Proteomes" id="UP000533905"/>
    </source>
</evidence>
<dbReference type="GO" id="GO:0004888">
    <property type="term" value="F:transmembrane signaling receptor activity"/>
    <property type="evidence" value="ECO:0007669"/>
    <property type="project" value="TreeGrafter"/>
</dbReference>
<comment type="subcellular location">
    <subcellularLocation>
        <location evidence="1">Membrane</location>
    </subcellularLocation>
</comment>
<dbReference type="SUPFAM" id="SSF58104">
    <property type="entry name" value="Methyl-accepting chemotaxis protein (MCP) signaling domain"/>
    <property type="match status" value="1"/>
</dbReference>
<comment type="similarity">
    <text evidence="3">Belongs to the methyl-accepting chemotaxis (MCP) protein family.</text>
</comment>
<dbReference type="CDD" id="cd11386">
    <property type="entry name" value="MCP_signal"/>
    <property type="match status" value="1"/>
</dbReference>
<dbReference type="PROSITE" id="PS50111">
    <property type="entry name" value="CHEMOTAXIS_TRANSDUC_2"/>
    <property type="match status" value="1"/>
</dbReference>
<evidence type="ECO:0000259" key="7">
    <source>
        <dbReference type="PROSITE" id="PS50885"/>
    </source>
</evidence>